<dbReference type="Proteomes" id="UP000335636">
    <property type="component" value="Unassembled WGS sequence"/>
</dbReference>
<dbReference type="Pfam" id="PF07686">
    <property type="entry name" value="V-set"/>
    <property type="match status" value="2"/>
</dbReference>
<keyword evidence="3 11" id="KW-0732">Signal</keyword>
<feature type="chain" id="PRO_5022863547" description="Ig-like domain-containing protein" evidence="11">
    <location>
        <begin position="22"/>
        <end position="312"/>
    </location>
</feature>
<evidence type="ECO:0000256" key="7">
    <source>
        <dbReference type="ARBA" id="ARBA00023157"/>
    </source>
</evidence>
<keyword evidence="5" id="KW-1064">Adaptive immunity</keyword>
<dbReference type="GO" id="GO:0042101">
    <property type="term" value="C:T cell receptor complex"/>
    <property type="evidence" value="ECO:0007669"/>
    <property type="project" value="UniProtKB-KW"/>
</dbReference>
<dbReference type="InterPro" id="IPR003599">
    <property type="entry name" value="Ig_sub"/>
</dbReference>
<dbReference type="EMBL" id="CABDUW010002909">
    <property type="protein sequence ID" value="VTJ88321.1"/>
    <property type="molecule type" value="Genomic_DNA"/>
</dbReference>
<dbReference type="PANTHER" id="PTHR19367">
    <property type="entry name" value="T-CELL RECEPTOR ALPHA CHAIN V REGION"/>
    <property type="match status" value="1"/>
</dbReference>
<keyword evidence="10" id="KW-1279">T cell receptor</keyword>
<dbReference type="SMART" id="SM00409">
    <property type="entry name" value="IG"/>
    <property type="match status" value="2"/>
</dbReference>
<evidence type="ECO:0000256" key="4">
    <source>
        <dbReference type="ARBA" id="ARBA00022859"/>
    </source>
</evidence>
<keyword evidence="14" id="KW-1185">Reference proteome</keyword>
<dbReference type="InterPro" id="IPR036179">
    <property type="entry name" value="Ig-like_dom_sf"/>
</dbReference>
<gene>
    <name evidence="13" type="ORF">MONAX_5E025066</name>
</gene>
<feature type="signal peptide" evidence="11">
    <location>
        <begin position="1"/>
        <end position="21"/>
    </location>
</feature>
<dbReference type="Gene3D" id="2.60.40.10">
    <property type="entry name" value="Immunoglobulins"/>
    <property type="match status" value="2"/>
</dbReference>
<keyword evidence="7" id="KW-1015">Disulfide bond</keyword>
<dbReference type="SUPFAM" id="SSF48726">
    <property type="entry name" value="Immunoglobulin"/>
    <property type="match status" value="2"/>
</dbReference>
<dbReference type="FunFam" id="2.60.40.10:FF:000878">
    <property type="entry name" value="T cell receptor alpha variable 38-1"/>
    <property type="match status" value="2"/>
</dbReference>
<accession>A0A5E4D5A5</accession>
<feature type="domain" description="Ig-like" evidence="12">
    <location>
        <begin position="180"/>
        <end position="305"/>
    </location>
</feature>
<organism evidence="13 14">
    <name type="scientific">Marmota monax</name>
    <name type="common">Woodchuck</name>
    <dbReference type="NCBI Taxonomy" id="9995"/>
    <lineage>
        <taxon>Eukaryota</taxon>
        <taxon>Metazoa</taxon>
        <taxon>Chordata</taxon>
        <taxon>Craniata</taxon>
        <taxon>Vertebrata</taxon>
        <taxon>Euteleostomi</taxon>
        <taxon>Mammalia</taxon>
        <taxon>Eutheria</taxon>
        <taxon>Euarchontoglires</taxon>
        <taxon>Glires</taxon>
        <taxon>Rodentia</taxon>
        <taxon>Sciuromorpha</taxon>
        <taxon>Sciuridae</taxon>
        <taxon>Xerinae</taxon>
        <taxon>Marmotini</taxon>
        <taxon>Marmota</taxon>
    </lineage>
</organism>
<evidence type="ECO:0000313" key="14">
    <source>
        <dbReference type="Proteomes" id="UP000335636"/>
    </source>
</evidence>
<evidence type="ECO:0000256" key="6">
    <source>
        <dbReference type="ARBA" id="ARBA00023136"/>
    </source>
</evidence>
<evidence type="ECO:0000256" key="3">
    <source>
        <dbReference type="ARBA" id="ARBA00022729"/>
    </source>
</evidence>
<keyword evidence="4" id="KW-0391">Immunity</keyword>
<dbReference type="PANTHER" id="PTHR19367:SF45">
    <property type="entry name" value="IG-LIKE DOMAIN-CONTAINING PROTEIN"/>
    <property type="match status" value="1"/>
</dbReference>
<keyword evidence="8" id="KW-0675">Receptor</keyword>
<evidence type="ECO:0000256" key="10">
    <source>
        <dbReference type="ARBA" id="ARBA00043266"/>
    </source>
</evidence>
<protein>
    <recommendedName>
        <fullName evidence="12">Ig-like domain-containing protein</fullName>
    </recommendedName>
</protein>
<evidence type="ECO:0000256" key="8">
    <source>
        <dbReference type="ARBA" id="ARBA00023170"/>
    </source>
</evidence>
<evidence type="ECO:0000256" key="5">
    <source>
        <dbReference type="ARBA" id="ARBA00023130"/>
    </source>
</evidence>
<name>A0A5E4D5A5_MARMO</name>
<comment type="caution">
    <text evidence="13">The sequence shown here is derived from an EMBL/GenBank/DDBJ whole genome shotgun (WGS) entry which is preliminary data.</text>
</comment>
<dbReference type="SMART" id="SM00406">
    <property type="entry name" value="IGv"/>
    <property type="match status" value="2"/>
</dbReference>
<dbReference type="AlphaFoldDB" id="A0A5E4D5A5"/>
<dbReference type="InterPro" id="IPR007110">
    <property type="entry name" value="Ig-like_dom"/>
</dbReference>
<evidence type="ECO:0000256" key="11">
    <source>
        <dbReference type="SAM" id="SignalP"/>
    </source>
</evidence>
<feature type="domain" description="Ig-like" evidence="12">
    <location>
        <begin position="22"/>
        <end position="112"/>
    </location>
</feature>
<keyword evidence="9" id="KW-0393">Immunoglobulin domain</keyword>
<dbReference type="PROSITE" id="PS50835">
    <property type="entry name" value="IG_LIKE"/>
    <property type="match status" value="2"/>
</dbReference>
<reference evidence="13" key="1">
    <citation type="submission" date="2019-04" db="EMBL/GenBank/DDBJ databases">
        <authorList>
            <person name="Alioto T."/>
            <person name="Alioto T."/>
        </authorList>
    </citation>
    <scope>NUCLEOTIDE SEQUENCE [LARGE SCALE GENOMIC DNA]</scope>
</reference>
<sequence>MLATSLLGAAIASICLGTSMAQKVIQAQTAISVVEKEAVTLDCVYETSDPSYYLFWYKQLPSGELTLLIRQGSYNEQNATEGRYSLYFQKASSSIQLIITASQLMDAAVYFCALREATVRGLPVGVPQKPQEELGPLGGDPTTDREEQVCVSTGRINGDLDSRPGYSYRGGTCDLELHLPLIQYISFAGSSMSQKVTQNQAAISMLEKEAVTLNCVYNATSFSYYLFWYKQSPSGEMILLIYQESYRIEKVTEGWFSLNLQKPVSSISLTILALELQDSAVYFCALRESTVKQVPAGALQNPQISTPGLPQR</sequence>
<evidence type="ECO:0000256" key="2">
    <source>
        <dbReference type="ARBA" id="ARBA00022475"/>
    </source>
</evidence>
<keyword evidence="2" id="KW-1003">Cell membrane</keyword>
<dbReference type="InterPro" id="IPR013106">
    <property type="entry name" value="Ig_V-set"/>
</dbReference>
<evidence type="ECO:0000259" key="12">
    <source>
        <dbReference type="PROSITE" id="PS50835"/>
    </source>
</evidence>
<keyword evidence="6" id="KW-0472">Membrane</keyword>
<comment type="subcellular location">
    <subcellularLocation>
        <location evidence="1">Cell membrane</location>
    </subcellularLocation>
</comment>
<dbReference type="InterPro" id="IPR051287">
    <property type="entry name" value="TCR_variable_region"/>
</dbReference>
<evidence type="ECO:0000313" key="13">
    <source>
        <dbReference type="EMBL" id="VTJ88321.1"/>
    </source>
</evidence>
<proteinExistence type="predicted"/>
<evidence type="ECO:0000256" key="1">
    <source>
        <dbReference type="ARBA" id="ARBA00004236"/>
    </source>
</evidence>
<dbReference type="InterPro" id="IPR013783">
    <property type="entry name" value="Ig-like_fold"/>
</dbReference>
<evidence type="ECO:0000256" key="9">
    <source>
        <dbReference type="ARBA" id="ARBA00023319"/>
    </source>
</evidence>
<dbReference type="GO" id="GO:0002250">
    <property type="term" value="P:adaptive immune response"/>
    <property type="evidence" value="ECO:0007669"/>
    <property type="project" value="UniProtKB-KW"/>
</dbReference>